<feature type="transmembrane region" description="Helical" evidence="1">
    <location>
        <begin position="432"/>
        <end position="453"/>
    </location>
</feature>
<keyword evidence="1" id="KW-0812">Transmembrane</keyword>
<reference evidence="2 3" key="1">
    <citation type="submission" date="2023-09" db="EMBL/GenBank/DDBJ databases">
        <title>Multi-omics analysis of a traditional fermented food reveals byproduct-associated fungal strains for waste-to-food upcycling.</title>
        <authorList>
            <consortium name="Lawrence Berkeley National Laboratory"/>
            <person name="Rekdal V.M."/>
            <person name="Villalobos-Escobedo J.M."/>
            <person name="Rodriguez-Valeron N."/>
            <person name="Garcia M.O."/>
            <person name="Vasquez D.P."/>
            <person name="Damayanti I."/>
            <person name="Sorensen P.M."/>
            <person name="Baidoo E.E."/>
            <person name="De Carvalho A.C."/>
            <person name="Riley R."/>
            <person name="Lipzen A."/>
            <person name="He G."/>
            <person name="Yan M."/>
            <person name="Haridas S."/>
            <person name="Daum C."/>
            <person name="Yoshinaga Y."/>
            <person name="Ng V."/>
            <person name="Grigoriev I.V."/>
            <person name="Munk R."/>
            <person name="Nuraida L."/>
            <person name="Wijaya C.H."/>
            <person name="Morales P.-C."/>
            <person name="Keasling J.D."/>
        </authorList>
    </citation>
    <scope>NUCLEOTIDE SEQUENCE [LARGE SCALE GENOMIC DNA]</scope>
    <source>
        <strain evidence="2 3">FGSC 2613</strain>
    </source>
</reference>
<dbReference type="Proteomes" id="UP001451303">
    <property type="component" value="Unassembled WGS sequence"/>
</dbReference>
<feature type="transmembrane region" description="Helical" evidence="1">
    <location>
        <begin position="402"/>
        <end position="420"/>
    </location>
</feature>
<accession>A0ABR3DCZ1</accession>
<protein>
    <submittedName>
        <fullName evidence="2">Uncharacterized protein</fullName>
    </submittedName>
</protein>
<evidence type="ECO:0000313" key="2">
    <source>
        <dbReference type="EMBL" id="KAL0470540.1"/>
    </source>
</evidence>
<dbReference type="Gene3D" id="1.20.58.340">
    <property type="entry name" value="Magnesium transport protein CorA, transmembrane region"/>
    <property type="match status" value="1"/>
</dbReference>
<comment type="caution">
    <text evidence="2">The sequence shown here is derived from an EMBL/GenBank/DDBJ whole genome shotgun (WGS) entry which is preliminary data.</text>
</comment>
<proteinExistence type="predicted"/>
<keyword evidence="1" id="KW-1133">Transmembrane helix</keyword>
<keyword evidence="1" id="KW-0472">Membrane</keyword>
<gene>
    <name evidence="2" type="ORF">QR685DRAFT_441764</name>
</gene>
<dbReference type="EMBL" id="JAVLET010000004">
    <property type="protein sequence ID" value="KAL0470540.1"/>
    <property type="molecule type" value="Genomic_DNA"/>
</dbReference>
<evidence type="ECO:0000256" key="1">
    <source>
        <dbReference type="SAM" id="Phobius"/>
    </source>
</evidence>
<keyword evidence="3" id="KW-1185">Reference proteome</keyword>
<sequence>MERYFSHNPFASPEHTHTTRAEVSCLKVVNYTDSRCNSVEECSLPDDEGILNSVNGQGQFAPKKVPDGVTIKGQSPLYEPKLSIATLVDETQDVWFFPPDTYQVIMENLRLPLLSLDIDRTIGSFFDLEFAEENNESLMRIVFRHQFQRTHMHTREFPAYSHCYRDKIELLLTYAFSSNDTTALFRLNAGVRKHMRKDMSKCFDEISKATCKVGHPLTIPYMVIRSVRLRLNRRHLWVASRAEEMELILACNPHEVNYDVKKIYTNDTSDSWNFRRIGRHWADNRRWMISVLSSAAALCEAIDELREAMASFWSRLSDKEKSSEMTAIHTQLARGLKEERAQLDSIASFTRQLEQRMHALESSIHIMALEHSQRNSQLNMATAQWQIDLSATTIRDAKTMKGLAFMGALFLPGTFISTILSMPFFEFKIDKLWIYFAAAVPLTAFTIAAWVIYERSQQRITRTGHELTREVVEKLQEKAILATMVKRTLTL</sequence>
<organism evidence="2 3">
    <name type="scientific">Neurospora intermedia</name>
    <dbReference type="NCBI Taxonomy" id="5142"/>
    <lineage>
        <taxon>Eukaryota</taxon>
        <taxon>Fungi</taxon>
        <taxon>Dikarya</taxon>
        <taxon>Ascomycota</taxon>
        <taxon>Pezizomycotina</taxon>
        <taxon>Sordariomycetes</taxon>
        <taxon>Sordariomycetidae</taxon>
        <taxon>Sordariales</taxon>
        <taxon>Sordariaceae</taxon>
        <taxon>Neurospora</taxon>
    </lineage>
</organism>
<evidence type="ECO:0000313" key="3">
    <source>
        <dbReference type="Proteomes" id="UP001451303"/>
    </source>
</evidence>
<name>A0ABR3DCZ1_NEUIN</name>